<organism evidence="1 3">
    <name type="scientific">Polarella glacialis</name>
    <name type="common">Dinoflagellate</name>
    <dbReference type="NCBI Taxonomy" id="89957"/>
    <lineage>
        <taxon>Eukaryota</taxon>
        <taxon>Sar</taxon>
        <taxon>Alveolata</taxon>
        <taxon>Dinophyceae</taxon>
        <taxon>Suessiales</taxon>
        <taxon>Suessiaceae</taxon>
        <taxon>Polarella</taxon>
    </lineage>
</organism>
<dbReference type="Proteomes" id="UP000626109">
    <property type="component" value="Unassembled WGS sequence"/>
</dbReference>
<comment type="caution">
    <text evidence="1">The sequence shown here is derived from an EMBL/GenBank/DDBJ whole genome shotgun (WGS) entry which is preliminary data.</text>
</comment>
<keyword evidence="3" id="KW-1185">Reference proteome</keyword>
<dbReference type="EMBL" id="CAJNNV010019147">
    <property type="protein sequence ID" value="CAE8606394.1"/>
    <property type="molecule type" value="Genomic_DNA"/>
</dbReference>
<proteinExistence type="predicted"/>
<evidence type="ECO:0000313" key="1">
    <source>
        <dbReference type="EMBL" id="CAE8606394.1"/>
    </source>
</evidence>
<protein>
    <submittedName>
        <fullName evidence="1">Uncharacterized protein</fullName>
    </submittedName>
</protein>
<dbReference type="Proteomes" id="UP000654075">
    <property type="component" value="Unassembled WGS sequence"/>
</dbReference>
<dbReference type="AlphaFoldDB" id="A0A813F7I7"/>
<sequence>MIACLAPFPSTRGEPHNNITASVLPFVCNVLRSISWTEAGRLVLASLAPIPNTCGEPHHNITASVLPFVCNVVLDFLDCGRAAGICHSCTYSTYPWRATQ</sequence>
<name>A0A813F7I7_POLGL</name>
<evidence type="ECO:0000313" key="3">
    <source>
        <dbReference type="Proteomes" id="UP000654075"/>
    </source>
</evidence>
<gene>
    <name evidence="1" type="ORF">PGLA1383_LOCUS24378</name>
    <name evidence="2" type="ORF">PGLA2088_LOCUS45436</name>
</gene>
<dbReference type="EMBL" id="CAJNNW010035708">
    <property type="protein sequence ID" value="CAE8729508.1"/>
    <property type="molecule type" value="Genomic_DNA"/>
</dbReference>
<accession>A0A813F7I7</accession>
<evidence type="ECO:0000313" key="2">
    <source>
        <dbReference type="EMBL" id="CAE8729508.1"/>
    </source>
</evidence>
<reference evidence="1" key="1">
    <citation type="submission" date="2021-02" db="EMBL/GenBank/DDBJ databases">
        <authorList>
            <person name="Dougan E. K."/>
            <person name="Rhodes N."/>
            <person name="Thang M."/>
            <person name="Chan C."/>
        </authorList>
    </citation>
    <scope>NUCLEOTIDE SEQUENCE</scope>
</reference>